<evidence type="ECO:0008006" key="4">
    <source>
        <dbReference type="Google" id="ProtNLM"/>
    </source>
</evidence>
<protein>
    <recommendedName>
        <fullName evidence="4">OTU domain-containing protein</fullName>
    </recommendedName>
</protein>
<proteinExistence type="predicted"/>
<organism evidence="2 3">
    <name type="scientific">Beta vulgaris subsp. vulgaris</name>
    <name type="common">Beet</name>
    <dbReference type="NCBI Taxonomy" id="3555"/>
    <lineage>
        <taxon>Eukaryota</taxon>
        <taxon>Viridiplantae</taxon>
        <taxon>Streptophyta</taxon>
        <taxon>Embryophyta</taxon>
        <taxon>Tracheophyta</taxon>
        <taxon>Spermatophyta</taxon>
        <taxon>Magnoliopsida</taxon>
        <taxon>eudicotyledons</taxon>
        <taxon>Gunneridae</taxon>
        <taxon>Pentapetalae</taxon>
        <taxon>Caryophyllales</taxon>
        <taxon>Chenopodiaceae</taxon>
        <taxon>Betoideae</taxon>
        <taxon>Beta</taxon>
    </lineage>
</organism>
<sequence length="333" mass="38214">MANNSLVIGDLINASYYVSQCDQDVEYLRGLLDELSECDPVIRRGIADLIRRHLHPEDEGVQQPDVVTSTRGRPPGSSCTRRNPSNFEHVERELQDRSRSRSRTRTTTTTRSTREGDSNVIRTFESEIFERRAGPFPYTDNIPDIIIPFIVGWNDVLGDGNCGFRCVADAFDGGEDRWPHARQNLYNEISMRQVYEFVYGGREYVDLARIRIRHTQGPARRDHWMESVADLYAVATLYNCAVMYFTVAESGSLWGCCTILPLIATYMVTRPCYEFVIVHLGARDQHYIRLFLAPNFPVPPIVLQWFALRDDSVVGWENDYATRIALCNVHYDD</sequence>
<feature type="compositionally biased region" description="Basic and acidic residues" evidence="1">
    <location>
        <begin position="88"/>
        <end position="99"/>
    </location>
</feature>
<dbReference type="eggNOG" id="ENOG502SR0G">
    <property type="taxonomic scope" value="Eukaryota"/>
</dbReference>
<evidence type="ECO:0000256" key="1">
    <source>
        <dbReference type="SAM" id="MobiDB-lite"/>
    </source>
</evidence>
<dbReference type="CDD" id="cd22744">
    <property type="entry name" value="OTU"/>
    <property type="match status" value="1"/>
</dbReference>
<reference evidence="2 3" key="1">
    <citation type="journal article" date="2014" name="Nature">
        <title>The genome of the recently domesticated crop plant sugar beet (Beta vulgaris).</title>
        <authorList>
            <person name="Dohm J.C."/>
            <person name="Minoche A.E."/>
            <person name="Holtgrawe D."/>
            <person name="Capella-Gutierrez S."/>
            <person name="Zakrzewski F."/>
            <person name="Tafer H."/>
            <person name="Rupp O."/>
            <person name="Sorensen T.R."/>
            <person name="Stracke R."/>
            <person name="Reinhardt R."/>
            <person name="Goesmann A."/>
            <person name="Kraft T."/>
            <person name="Schulz B."/>
            <person name="Stadler P.F."/>
            <person name="Schmidt T."/>
            <person name="Gabaldon T."/>
            <person name="Lehrach H."/>
            <person name="Weisshaar B."/>
            <person name="Himmelbauer H."/>
        </authorList>
    </citation>
    <scope>NUCLEOTIDE SEQUENCE [LARGE SCALE GENOMIC DNA]</scope>
    <source>
        <tissue evidence="2">Taproot</tissue>
    </source>
</reference>
<accession>A0A0J8C753</accession>
<evidence type="ECO:0000313" key="3">
    <source>
        <dbReference type="Proteomes" id="UP000035740"/>
    </source>
</evidence>
<dbReference type="Proteomes" id="UP000035740">
    <property type="component" value="Chromosome 6"/>
</dbReference>
<dbReference type="EMBL" id="KQ090125">
    <property type="protein sequence ID" value="KMT08054.1"/>
    <property type="molecule type" value="Genomic_DNA"/>
</dbReference>
<dbReference type="OMA" id="WENDYAT"/>
<dbReference type="Gramene" id="KMT08054">
    <property type="protein sequence ID" value="KMT08054"/>
    <property type="gene ID" value="BVRB_6g144080"/>
</dbReference>
<feature type="region of interest" description="Disordered" evidence="1">
    <location>
        <begin position="55"/>
        <end position="116"/>
    </location>
</feature>
<dbReference type="AlphaFoldDB" id="A0A0J8C753"/>
<feature type="compositionally biased region" description="Polar residues" evidence="1">
    <location>
        <begin position="65"/>
        <end position="86"/>
    </location>
</feature>
<dbReference type="OrthoDB" id="1694816at2759"/>
<dbReference type="Gene3D" id="3.90.70.80">
    <property type="match status" value="1"/>
</dbReference>
<evidence type="ECO:0000313" key="2">
    <source>
        <dbReference type="EMBL" id="KMT08054.1"/>
    </source>
</evidence>
<keyword evidence="3" id="KW-1185">Reference proteome</keyword>
<name>A0A0J8C753_BETVV</name>
<gene>
    <name evidence="2" type="ORF">BVRB_6g144080</name>
</gene>